<evidence type="ECO:0000256" key="1">
    <source>
        <dbReference type="SAM" id="Phobius"/>
    </source>
</evidence>
<feature type="transmembrane region" description="Helical" evidence="1">
    <location>
        <begin position="54"/>
        <end position="72"/>
    </location>
</feature>
<dbReference type="Proteomes" id="UP000276260">
    <property type="component" value="Unassembled WGS sequence"/>
</dbReference>
<dbReference type="AlphaFoldDB" id="A0A3P3QN45"/>
<dbReference type="EMBL" id="RRCF01000001">
    <property type="protein sequence ID" value="RRJ22657.1"/>
    <property type="molecule type" value="Genomic_DNA"/>
</dbReference>
<dbReference type="OrthoDB" id="9804872at2"/>
<sequence>MLNPSFVPLALLLQLMLLLLLQAGLSGWASLVLLCVLLFTYLSVRTKQTVRLRTINILAVLMCLLLVSQLGQQDMQDSMLQLLFFSAALRLFSVTSHQQQAKKLVWVQYFLISTGFMLNQSLWFAGAVFLLFFCNLYLHYLLFAPRQQRRIHWPEWRLLLWMMPLSIALFVVFPRIPPLWQTERQQQAQTGLADQLSLGGIEQLVQNNSVAFRVEFSAEKPPQQELYWRAKVFERFNGRDWLPALQPAAQPLLPSQASYHYQMMVEPHFQRSLFSLGQVHQVQGQVKPVAAGLIESYQQVNRRFSYGLSSSAEAVVQQNMLEASRNLQLEHSNPKASIVALQLKQSAVTASAFANALYQYFQTQQFSYSLRPPVLTKTAQIDQFLFEHKVGFCGHYASAAAYLFRAAGIPARVVGGYQGGSWHPNGDYLQVLQKDAHAWVEYLDNGRWQRFDATAIVAPLRLTQGLSSALPLSERQFLEQMFQQGLLKEWLQQLEWLDYYWSVWVVSFDQNEQRFIWQHVASLPWSWLGSGLLACCVLALAVYLLMRQNGSTPNQVLRRQILRRLNSYGQKADHQTIECYLQRLIQLHPTQSALLQQLLQAYQQFEFDGQQEQLQQCRMLLNQLSARGVNRHESSGS</sequence>
<dbReference type="Pfam" id="PF11992">
    <property type="entry name" value="TgpA_N"/>
    <property type="match status" value="1"/>
</dbReference>
<dbReference type="Pfam" id="PF01841">
    <property type="entry name" value="Transglut_core"/>
    <property type="match status" value="1"/>
</dbReference>
<keyword evidence="4" id="KW-1185">Reference proteome</keyword>
<keyword evidence="1" id="KW-0472">Membrane</keyword>
<dbReference type="Gene3D" id="3.10.620.30">
    <property type="match status" value="1"/>
</dbReference>
<organism evidence="3 4">
    <name type="scientific">Rheinheimera mesophila</name>
    <dbReference type="NCBI Taxonomy" id="1547515"/>
    <lineage>
        <taxon>Bacteria</taxon>
        <taxon>Pseudomonadati</taxon>
        <taxon>Pseudomonadota</taxon>
        <taxon>Gammaproteobacteria</taxon>
        <taxon>Chromatiales</taxon>
        <taxon>Chromatiaceae</taxon>
        <taxon>Rheinheimera</taxon>
    </lineage>
</organism>
<feature type="transmembrane region" description="Helical" evidence="1">
    <location>
        <begin position="525"/>
        <end position="545"/>
    </location>
</feature>
<gene>
    <name evidence="3" type="ORF">EIK76_00805</name>
</gene>
<accession>A0A3P3QN45</accession>
<dbReference type="PANTHER" id="PTHR42736:SF1">
    <property type="entry name" value="PROTEIN-GLUTAMINE GAMMA-GLUTAMYLTRANSFERASE"/>
    <property type="match status" value="1"/>
</dbReference>
<feature type="transmembrane region" description="Helical" evidence="1">
    <location>
        <begin position="12"/>
        <end position="42"/>
    </location>
</feature>
<evidence type="ECO:0000313" key="4">
    <source>
        <dbReference type="Proteomes" id="UP000276260"/>
    </source>
</evidence>
<dbReference type="InterPro" id="IPR038765">
    <property type="entry name" value="Papain-like_cys_pep_sf"/>
</dbReference>
<dbReference type="PANTHER" id="PTHR42736">
    <property type="entry name" value="PROTEIN-GLUTAMINE GAMMA-GLUTAMYLTRANSFERASE"/>
    <property type="match status" value="1"/>
</dbReference>
<feature type="transmembrane region" description="Helical" evidence="1">
    <location>
        <begin position="124"/>
        <end position="144"/>
    </location>
</feature>
<evidence type="ECO:0000259" key="2">
    <source>
        <dbReference type="SMART" id="SM00460"/>
    </source>
</evidence>
<name>A0A3P3QN45_9GAMM</name>
<feature type="domain" description="Transglutaminase-like" evidence="2">
    <location>
        <begin position="385"/>
        <end position="455"/>
    </location>
</feature>
<proteinExistence type="predicted"/>
<reference evidence="3 4" key="1">
    <citation type="submission" date="2018-11" db="EMBL/GenBank/DDBJ databases">
        <title>Draft genome analysis of Rheinheimera mesophila isolated from an industrial waste site.</title>
        <authorList>
            <person name="Yu Q."/>
            <person name="Qi Y."/>
            <person name="Zhang H."/>
            <person name="Lu Y."/>
            <person name="Pu J."/>
        </authorList>
    </citation>
    <scope>NUCLEOTIDE SEQUENCE [LARGE SCALE GENOMIC DNA]</scope>
    <source>
        <strain evidence="3 4">IITR13</strain>
    </source>
</reference>
<dbReference type="InterPro" id="IPR052901">
    <property type="entry name" value="Bact_TGase-like"/>
</dbReference>
<evidence type="ECO:0000313" key="3">
    <source>
        <dbReference type="EMBL" id="RRJ22657.1"/>
    </source>
</evidence>
<keyword evidence="1" id="KW-1133">Transmembrane helix</keyword>
<dbReference type="SUPFAM" id="SSF54001">
    <property type="entry name" value="Cysteine proteinases"/>
    <property type="match status" value="1"/>
</dbReference>
<protein>
    <submittedName>
        <fullName evidence="3">DUF3488 domain-containing protein</fullName>
    </submittedName>
</protein>
<dbReference type="InterPro" id="IPR021878">
    <property type="entry name" value="TgpA_N"/>
</dbReference>
<comment type="caution">
    <text evidence="3">The sequence shown here is derived from an EMBL/GenBank/DDBJ whole genome shotgun (WGS) entry which is preliminary data.</text>
</comment>
<dbReference type="InterPro" id="IPR002931">
    <property type="entry name" value="Transglutaminase-like"/>
</dbReference>
<feature type="transmembrane region" description="Helical" evidence="1">
    <location>
        <begin position="156"/>
        <end position="176"/>
    </location>
</feature>
<keyword evidence="1" id="KW-0812">Transmembrane</keyword>
<dbReference type="SMART" id="SM00460">
    <property type="entry name" value="TGc"/>
    <property type="match status" value="1"/>
</dbReference>
<dbReference type="RefSeq" id="WP_052749413.1">
    <property type="nucleotide sequence ID" value="NZ_LAVS01000090.1"/>
</dbReference>